<dbReference type="InterPro" id="IPR001343">
    <property type="entry name" value="Hemolysn_Ca-bd"/>
</dbReference>
<dbReference type="PANTHER" id="PTHR38340:SF1">
    <property type="entry name" value="S-LAYER PROTEIN"/>
    <property type="match status" value="1"/>
</dbReference>
<protein>
    <submittedName>
        <fullName evidence="3">Uncharacterized protein</fullName>
    </submittedName>
</protein>
<accession>A0A211YSW9</accession>
<dbReference type="EMBL" id="NHON01000183">
    <property type="protein sequence ID" value="OWJ56031.1"/>
    <property type="molecule type" value="Genomic_DNA"/>
</dbReference>
<keyword evidence="4" id="KW-1185">Reference proteome</keyword>
<dbReference type="GO" id="GO:0005509">
    <property type="term" value="F:calcium ion binding"/>
    <property type="evidence" value="ECO:0007669"/>
    <property type="project" value="InterPro"/>
</dbReference>
<dbReference type="PRINTS" id="PR00313">
    <property type="entry name" value="CABNDNGRPT"/>
</dbReference>
<dbReference type="PROSITE" id="PS00330">
    <property type="entry name" value="HEMOLYSIN_CALCIUM"/>
    <property type="match status" value="1"/>
</dbReference>
<evidence type="ECO:0000313" key="3">
    <source>
        <dbReference type="EMBL" id="OWJ56031.1"/>
    </source>
</evidence>
<reference evidence="4" key="1">
    <citation type="submission" date="2017-05" db="EMBL/GenBank/DDBJ databases">
        <authorList>
            <person name="Macchi M."/>
            <person name="Festa S."/>
            <person name="Coppotelli B.M."/>
            <person name="Morelli I.S."/>
        </authorList>
    </citation>
    <scope>NUCLEOTIDE SEQUENCE [LARGE SCALE GENOMIC DNA]</scope>
    <source>
        <strain evidence="4">I</strain>
    </source>
</reference>
<dbReference type="GO" id="GO:0005576">
    <property type="term" value="C:extracellular region"/>
    <property type="evidence" value="ECO:0007669"/>
    <property type="project" value="UniProtKB-SubCell"/>
</dbReference>
<name>A0A211YSW9_9PROT</name>
<proteinExistence type="predicted"/>
<organism evidence="3 4">
    <name type="scientific">Inquilinus limosus</name>
    <dbReference type="NCBI Taxonomy" id="171674"/>
    <lineage>
        <taxon>Bacteria</taxon>
        <taxon>Pseudomonadati</taxon>
        <taxon>Pseudomonadota</taxon>
        <taxon>Alphaproteobacteria</taxon>
        <taxon>Rhodospirillales</taxon>
        <taxon>Rhodospirillaceae</taxon>
        <taxon>Inquilinus</taxon>
    </lineage>
</organism>
<dbReference type="InterPro" id="IPR018511">
    <property type="entry name" value="Hemolysin-typ_Ca-bd_CS"/>
</dbReference>
<evidence type="ECO:0000256" key="2">
    <source>
        <dbReference type="ARBA" id="ARBA00022525"/>
    </source>
</evidence>
<dbReference type="InterPro" id="IPR011049">
    <property type="entry name" value="Serralysin-like_metalloprot_C"/>
</dbReference>
<evidence type="ECO:0000313" key="4">
    <source>
        <dbReference type="Proteomes" id="UP000196655"/>
    </source>
</evidence>
<dbReference type="Gene3D" id="2.150.10.10">
    <property type="entry name" value="Serralysin-like metalloprotease, C-terminal"/>
    <property type="match status" value="2"/>
</dbReference>
<dbReference type="SUPFAM" id="SSF51120">
    <property type="entry name" value="beta-Roll"/>
    <property type="match status" value="2"/>
</dbReference>
<dbReference type="AlphaFoldDB" id="A0A211YSW9"/>
<dbReference type="InterPro" id="IPR050557">
    <property type="entry name" value="RTX_toxin/Mannuronan_C5-epim"/>
</dbReference>
<evidence type="ECO:0000256" key="1">
    <source>
        <dbReference type="ARBA" id="ARBA00004613"/>
    </source>
</evidence>
<dbReference type="PANTHER" id="PTHR38340">
    <property type="entry name" value="S-LAYER PROTEIN"/>
    <property type="match status" value="1"/>
</dbReference>
<sequence length="306" mass="29967">MLDGGAGSDNLNYYSSTAAVAVNLALDAASGGYAQGDTISNFENVSGSQFNDTLTGNAASNGLYGYDGNDVLSGGGDYDSMSGGNGSDTLLGDAGNDYLSGDDGNDVLRGGAGGDSLYGGSGNDTASYYTGSVGIVVDLTAGTGSGGDAQGDFLNGIENISGSQGNDSLVGNTGANVLQGWNGNDVLTGAGGRDTLTGGAGADRFVYGSAAQSPVGAGADLITDFSHAQGDKIDLAAIDANTTAAGDQAFTFIGSGAYTGVAGQLRYAQTSVNTTIVAGDLDGNGTSDFHIVLSGHIALVAGDFVL</sequence>
<comment type="caution">
    <text evidence="3">The sequence shown here is derived from an EMBL/GenBank/DDBJ whole genome shotgun (WGS) entry which is preliminary data.</text>
</comment>
<comment type="subcellular location">
    <subcellularLocation>
        <location evidence="1">Secreted</location>
    </subcellularLocation>
</comment>
<dbReference type="Pfam" id="PF00353">
    <property type="entry name" value="HemolysinCabind"/>
    <property type="match status" value="3"/>
</dbReference>
<dbReference type="STRING" id="1122125.GCA_000423185_03612"/>
<dbReference type="Proteomes" id="UP000196655">
    <property type="component" value="Unassembled WGS sequence"/>
</dbReference>
<keyword evidence="2" id="KW-0964">Secreted</keyword>
<gene>
    <name evidence="3" type="ORF">BWR60_35440</name>
</gene>